<evidence type="ECO:0000313" key="1">
    <source>
        <dbReference type="EMBL" id="KAB5529529.1"/>
    </source>
</evidence>
<dbReference type="Proteomes" id="UP000326939">
    <property type="component" value="Chromosome 13"/>
</dbReference>
<accession>A0A5N5KGQ7</accession>
<dbReference type="Gene3D" id="2.40.70.10">
    <property type="entry name" value="Acid Proteases"/>
    <property type="match status" value="1"/>
</dbReference>
<dbReference type="AlphaFoldDB" id="A0A5N5KGQ7"/>
<dbReference type="CDD" id="cd00303">
    <property type="entry name" value="retropepsin_like"/>
    <property type="match status" value="1"/>
</dbReference>
<dbReference type="InterPro" id="IPR021109">
    <property type="entry name" value="Peptidase_aspartic_dom_sf"/>
</dbReference>
<proteinExistence type="predicted"/>
<name>A0A5N5KGQ7_9ROSI</name>
<protein>
    <submittedName>
        <fullName evidence="1">Uncharacterized protein</fullName>
    </submittedName>
</protein>
<gene>
    <name evidence="1" type="ORF">DKX38_019610</name>
</gene>
<dbReference type="EMBL" id="VDCV01000013">
    <property type="protein sequence ID" value="KAB5529529.1"/>
    <property type="molecule type" value="Genomic_DNA"/>
</dbReference>
<keyword evidence="2" id="KW-1185">Reference proteome</keyword>
<organism evidence="1 2">
    <name type="scientific">Salix brachista</name>
    <dbReference type="NCBI Taxonomy" id="2182728"/>
    <lineage>
        <taxon>Eukaryota</taxon>
        <taxon>Viridiplantae</taxon>
        <taxon>Streptophyta</taxon>
        <taxon>Embryophyta</taxon>
        <taxon>Tracheophyta</taxon>
        <taxon>Spermatophyta</taxon>
        <taxon>Magnoliopsida</taxon>
        <taxon>eudicotyledons</taxon>
        <taxon>Gunneridae</taxon>
        <taxon>Pentapetalae</taxon>
        <taxon>rosids</taxon>
        <taxon>fabids</taxon>
        <taxon>Malpighiales</taxon>
        <taxon>Salicaceae</taxon>
        <taxon>Saliceae</taxon>
        <taxon>Salix</taxon>
    </lineage>
</organism>
<reference evidence="2" key="1">
    <citation type="journal article" date="2019" name="Gigascience">
        <title>De novo genome assembly of the endangered Acer yangbiense, a plant species with extremely small populations endemic to Yunnan Province, China.</title>
        <authorList>
            <person name="Yang J."/>
            <person name="Wariss H.M."/>
            <person name="Tao L."/>
            <person name="Zhang R."/>
            <person name="Yun Q."/>
            <person name="Hollingsworth P."/>
            <person name="Dao Z."/>
            <person name="Luo G."/>
            <person name="Guo H."/>
            <person name="Ma Y."/>
            <person name="Sun W."/>
        </authorList>
    </citation>
    <scope>NUCLEOTIDE SEQUENCE [LARGE SCALE GENOMIC DNA]</scope>
    <source>
        <strain evidence="2">cv. br00</strain>
    </source>
</reference>
<evidence type="ECO:0000313" key="2">
    <source>
        <dbReference type="Proteomes" id="UP000326939"/>
    </source>
</evidence>
<comment type="caution">
    <text evidence="1">The sequence shown here is derived from an EMBL/GenBank/DDBJ whole genome shotgun (WGS) entry which is preliminary data.</text>
</comment>
<dbReference type="SUPFAM" id="SSF50630">
    <property type="entry name" value="Acid proteases"/>
    <property type="match status" value="1"/>
</dbReference>
<dbReference type="Pfam" id="PF13975">
    <property type="entry name" value="gag-asp_proteas"/>
    <property type="match status" value="1"/>
</dbReference>
<sequence>MVETRSGAILEASPSRVQGSVRIMQQQIDKNAEAIALSTARMEAKFEALLALIEERLPLTPRKTPPNRPREQIIGGDQVLRNQGDDQEVQAIPIRAEARIVMPGRPPQMRIQPQPVPQPVLPRVGMPSGEAIEPRTRRQPMDANLHPIGRNGMDWGLPRPPKGYGGQFVQNEDGIGVRREYLRQPEPYQRADNLFSQQDSPMHLKNQCTLIGFKMHLRNQDILIGSKMHLRNHGLTQGGEEVAEEEEDLEAEIKQGKVELEEEQGEITLCVLLGNSSPSTMRVVVVLSGQKTVVLLDTGSTHNFMDSGLAASLKLEVDATNRFGVRVANGQVIKTKGECKEVKFIIQGLHMKVNFNLLELGGCGIVLRT</sequence>